<keyword evidence="5 9" id="KW-0067">ATP-binding</keyword>
<dbReference type="InterPro" id="IPR049163">
    <property type="entry name" value="Pif1-like_2B_dom"/>
</dbReference>
<keyword evidence="4 9" id="KW-0347">Helicase</keyword>
<sequence length="684" mass="76015">MPHSLSANFYVQGGRKHISSILNVKAAGAQIQEVPIEVRFSCLVSAPDPKYNFENQVAGHFKVPGFSSKSQAERHIRALEAWREQYPPSQIVTPSRVRAGSRYPNSSSRWEESDSTPPSDPPRIQRITPLPTPELEAQAPAPVVIPQLAQPPQIILSDEQKLVLERVKSGGNVFFTGPAGTGKSVLLRAIIQALRYELNLEVAMTASTGIAGLNVGGSTVHSWAGIGLGKEKAEILASRIARSEIKKYQWQNTNTLIIDESKILYSNRDLILIQLVICGDFCQLPPVPGKSHKHVQPPTFAFEANTWDRCMGKPILLTQVFRQRDRAFVDLLSAMRVGELTTEHIDILASLSRPLKLTDQTEPCSLFATKLEVQACNTNRLNVLGGPSVSYKSMDFRGVDVFGKMMELEDAKVLLDNEVVLREITIKVGAQVMLIQNVVQGSLVNGSVGKVVGFMTSQEALWRKIFITEIKKGRMNDDAPSPQAAVRIETEVILPAEDESEFEQINKHVQFGVTDEWPLVEFSGGVLLLCAPTRFTVEGFMGNVEAKRVQIPLILAWALSMHKSQGQTLEKVRVDLNKVFENGQAYVAISRATSFEDYKIMAEPRVLHWQQTWMPRPINSNAQGVAQAGPFRVPSTPLRQLPSPISNSRPASRPLQRQADPDETLWDEMDSEYSISHYYDNIPK</sequence>
<keyword evidence="7 9" id="KW-0234">DNA repair</keyword>
<dbReference type="InterPro" id="IPR010285">
    <property type="entry name" value="DNA_helicase_pif1-like_DEAD"/>
</dbReference>
<feature type="region of interest" description="Disordered" evidence="10">
    <location>
        <begin position="91"/>
        <end position="128"/>
    </location>
</feature>
<dbReference type="Pfam" id="PF21530">
    <property type="entry name" value="Pif1_2B_dom"/>
    <property type="match status" value="1"/>
</dbReference>
<dbReference type="InterPro" id="IPR051055">
    <property type="entry name" value="PIF1_helicase"/>
</dbReference>
<evidence type="ECO:0000256" key="8">
    <source>
        <dbReference type="ARBA" id="ARBA00023235"/>
    </source>
</evidence>
<feature type="region of interest" description="Disordered" evidence="10">
    <location>
        <begin position="627"/>
        <end position="666"/>
    </location>
</feature>
<dbReference type="AlphaFoldDB" id="A0A8H5M843"/>
<dbReference type="GO" id="GO:0000723">
    <property type="term" value="P:telomere maintenance"/>
    <property type="evidence" value="ECO:0007669"/>
    <property type="project" value="InterPro"/>
</dbReference>
<proteinExistence type="inferred from homology"/>
<dbReference type="CDD" id="cd18809">
    <property type="entry name" value="SF1_C_RecD"/>
    <property type="match status" value="1"/>
</dbReference>
<evidence type="ECO:0000256" key="2">
    <source>
        <dbReference type="ARBA" id="ARBA00022763"/>
    </source>
</evidence>
<evidence type="ECO:0000256" key="6">
    <source>
        <dbReference type="ARBA" id="ARBA00023125"/>
    </source>
</evidence>
<keyword evidence="1 9" id="KW-0547">Nucleotide-binding</keyword>
<dbReference type="EC" id="5.6.2.3" evidence="9"/>
<evidence type="ECO:0000259" key="12">
    <source>
        <dbReference type="Pfam" id="PF21530"/>
    </source>
</evidence>
<comment type="similarity">
    <text evidence="9">Belongs to the helicase family.</text>
</comment>
<reference evidence="13 14" key="1">
    <citation type="journal article" date="2020" name="ISME J.">
        <title>Uncovering the hidden diversity of litter-decomposition mechanisms in mushroom-forming fungi.</title>
        <authorList>
            <person name="Floudas D."/>
            <person name="Bentzer J."/>
            <person name="Ahren D."/>
            <person name="Johansson T."/>
            <person name="Persson P."/>
            <person name="Tunlid A."/>
        </authorList>
    </citation>
    <scope>NUCLEOTIDE SEQUENCE [LARGE SCALE GENOMIC DNA]</scope>
    <source>
        <strain evidence="13 14">CBS 406.79</strain>
    </source>
</reference>
<evidence type="ECO:0000256" key="4">
    <source>
        <dbReference type="ARBA" id="ARBA00022806"/>
    </source>
</evidence>
<feature type="domain" description="DNA helicase Pif1-like DEAD-box helicase" evidence="11">
    <location>
        <begin position="156"/>
        <end position="264"/>
    </location>
</feature>
<evidence type="ECO:0000256" key="5">
    <source>
        <dbReference type="ARBA" id="ARBA00022840"/>
    </source>
</evidence>
<dbReference type="Gene3D" id="3.40.50.300">
    <property type="entry name" value="P-loop containing nucleotide triphosphate hydrolases"/>
    <property type="match status" value="2"/>
</dbReference>
<dbReference type="GO" id="GO:0005524">
    <property type="term" value="F:ATP binding"/>
    <property type="evidence" value="ECO:0007669"/>
    <property type="project" value="UniProtKB-KW"/>
</dbReference>
<comment type="catalytic activity">
    <reaction evidence="9">
        <text>ATP + H2O = ADP + phosphate + H(+)</text>
        <dbReference type="Rhea" id="RHEA:13065"/>
        <dbReference type="ChEBI" id="CHEBI:15377"/>
        <dbReference type="ChEBI" id="CHEBI:15378"/>
        <dbReference type="ChEBI" id="CHEBI:30616"/>
        <dbReference type="ChEBI" id="CHEBI:43474"/>
        <dbReference type="ChEBI" id="CHEBI:456216"/>
        <dbReference type="EC" id="5.6.2.3"/>
    </reaction>
</comment>
<comment type="caution">
    <text evidence="13">The sequence shown here is derived from an EMBL/GenBank/DDBJ whole genome shotgun (WGS) entry which is preliminary data.</text>
</comment>
<evidence type="ECO:0000256" key="10">
    <source>
        <dbReference type="SAM" id="MobiDB-lite"/>
    </source>
</evidence>
<keyword evidence="6" id="KW-0238">DNA-binding</keyword>
<dbReference type="GO" id="GO:0006310">
    <property type="term" value="P:DNA recombination"/>
    <property type="evidence" value="ECO:0007669"/>
    <property type="project" value="UniProtKB-KW"/>
</dbReference>
<dbReference type="GO" id="GO:0006281">
    <property type="term" value="P:DNA repair"/>
    <property type="evidence" value="ECO:0007669"/>
    <property type="project" value="UniProtKB-KW"/>
</dbReference>
<name>A0A8H5M843_9AGAR</name>
<feature type="domain" description="DNA helicase Pif1-like 2B" evidence="12">
    <location>
        <begin position="419"/>
        <end position="454"/>
    </location>
</feature>
<dbReference type="CDD" id="cd18037">
    <property type="entry name" value="DEXSc_Pif1_like"/>
    <property type="match status" value="1"/>
</dbReference>
<organism evidence="13 14">
    <name type="scientific">Collybiopsis confluens</name>
    <dbReference type="NCBI Taxonomy" id="2823264"/>
    <lineage>
        <taxon>Eukaryota</taxon>
        <taxon>Fungi</taxon>
        <taxon>Dikarya</taxon>
        <taxon>Basidiomycota</taxon>
        <taxon>Agaricomycotina</taxon>
        <taxon>Agaricomycetes</taxon>
        <taxon>Agaricomycetidae</taxon>
        <taxon>Agaricales</taxon>
        <taxon>Marasmiineae</taxon>
        <taxon>Omphalotaceae</taxon>
        <taxon>Collybiopsis</taxon>
    </lineage>
</organism>
<evidence type="ECO:0000313" key="14">
    <source>
        <dbReference type="Proteomes" id="UP000518752"/>
    </source>
</evidence>
<protein>
    <recommendedName>
        <fullName evidence="9">ATP-dependent DNA helicase</fullName>
        <ecNumber evidence="9">5.6.2.3</ecNumber>
    </recommendedName>
</protein>
<keyword evidence="9" id="KW-0233">DNA recombination</keyword>
<gene>
    <name evidence="13" type="ORF">D9757_006265</name>
</gene>
<evidence type="ECO:0000256" key="3">
    <source>
        <dbReference type="ARBA" id="ARBA00022801"/>
    </source>
</evidence>
<dbReference type="PANTHER" id="PTHR47642">
    <property type="entry name" value="ATP-DEPENDENT DNA HELICASE"/>
    <property type="match status" value="1"/>
</dbReference>
<dbReference type="OrthoDB" id="432234at2759"/>
<evidence type="ECO:0000256" key="1">
    <source>
        <dbReference type="ARBA" id="ARBA00022741"/>
    </source>
</evidence>
<keyword evidence="3 9" id="KW-0378">Hydrolase</keyword>
<dbReference type="GO" id="GO:0016787">
    <property type="term" value="F:hydrolase activity"/>
    <property type="evidence" value="ECO:0007669"/>
    <property type="project" value="UniProtKB-KW"/>
</dbReference>
<keyword evidence="2 9" id="KW-0227">DNA damage</keyword>
<dbReference type="EMBL" id="JAACJN010000041">
    <property type="protein sequence ID" value="KAF5384755.1"/>
    <property type="molecule type" value="Genomic_DNA"/>
</dbReference>
<comment type="cofactor">
    <cofactor evidence="9">
        <name>Mg(2+)</name>
        <dbReference type="ChEBI" id="CHEBI:18420"/>
    </cofactor>
</comment>
<evidence type="ECO:0000259" key="11">
    <source>
        <dbReference type="Pfam" id="PF05970"/>
    </source>
</evidence>
<evidence type="ECO:0000313" key="13">
    <source>
        <dbReference type="EMBL" id="KAF5384755.1"/>
    </source>
</evidence>
<dbReference type="Pfam" id="PF05970">
    <property type="entry name" value="PIF1"/>
    <property type="match status" value="1"/>
</dbReference>
<evidence type="ECO:0000256" key="7">
    <source>
        <dbReference type="ARBA" id="ARBA00023204"/>
    </source>
</evidence>
<dbReference type="Proteomes" id="UP000518752">
    <property type="component" value="Unassembled WGS sequence"/>
</dbReference>
<dbReference type="SUPFAM" id="SSF52540">
    <property type="entry name" value="P-loop containing nucleoside triphosphate hydrolases"/>
    <property type="match status" value="2"/>
</dbReference>
<dbReference type="PANTHER" id="PTHR47642:SF5">
    <property type="entry name" value="ATP-DEPENDENT DNA HELICASE"/>
    <property type="match status" value="1"/>
</dbReference>
<accession>A0A8H5M843</accession>
<dbReference type="GO" id="GO:0043139">
    <property type="term" value="F:5'-3' DNA helicase activity"/>
    <property type="evidence" value="ECO:0007669"/>
    <property type="project" value="UniProtKB-EC"/>
</dbReference>
<evidence type="ECO:0000256" key="9">
    <source>
        <dbReference type="RuleBase" id="RU363044"/>
    </source>
</evidence>
<dbReference type="InterPro" id="IPR027417">
    <property type="entry name" value="P-loop_NTPase"/>
</dbReference>
<keyword evidence="14" id="KW-1185">Reference proteome</keyword>
<keyword evidence="8" id="KW-0413">Isomerase</keyword>